<accession>A0A8I7B6F4</accession>
<dbReference type="Gramene" id="HORVU.MOREX.r3.3HG0320000.1">
    <property type="protein sequence ID" value="HORVU.MOREX.r3.3HG0320000.1.CDS1"/>
    <property type="gene ID" value="HORVU.MOREX.r3.3HG0320000"/>
</dbReference>
<name>A0A8I7B6F4_HORVV</name>
<sequence length="88" mass="10054">MAAMHELLLPFGAHRITRIILLEVVYYVLLKGEQPLVKSRHVKFVGELDRPRVCACVGNEKCFVAWFFLQQTILLRPATANISTIVFI</sequence>
<dbReference type="AlphaFoldDB" id="A0A8I7B6F4"/>
<reference evidence="2" key="1">
    <citation type="journal article" date="2012" name="Nature">
        <title>A physical, genetic and functional sequence assembly of the barley genome.</title>
        <authorList>
            <consortium name="The International Barley Genome Sequencing Consortium"/>
            <person name="Mayer K.F."/>
            <person name="Waugh R."/>
            <person name="Brown J.W."/>
            <person name="Schulman A."/>
            <person name="Langridge P."/>
            <person name="Platzer M."/>
            <person name="Fincher G.B."/>
            <person name="Muehlbauer G.J."/>
            <person name="Sato K."/>
            <person name="Close T.J."/>
            <person name="Wise R.P."/>
            <person name="Stein N."/>
        </authorList>
    </citation>
    <scope>NUCLEOTIDE SEQUENCE [LARGE SCALE GENOMIC DNA]</scope>
    <source>
        <strain evidence="2">cv. Morex</strain>
    </source>
</reference>
<reference evidence="1" key="3">
    <citation type="submission" date="2022-01" db="UniProtKB">
        <authorList>
            <consortium name="EnsemblPlants"/>
        </authorList>
    </citation>
    <scope>IDENTIFICATION</scope>
    <source>
        <strain evidence="1">subsp. vulgare</strain>
    </source>
</reference>
<evidence type="ECO:0000313" key="2">
    <source>
        <dbReference type="Proteomes" id="UP000011116"/>
    </source>
</evidence>
<keyword evidence="2" id="KW-1185">Reference proteome</keyword>
<reference evidence="1" key="2">
    <citation type="submission" date="2020-10" db="EMBL/GenBank/DDBJ databases">
        <authorList>
            <person name="Scholz U."/>
            <person name="Mascher M."/>
            <person name="Fiebig A."/>
        </authorList>
    </citation>
    <scope>NUCLEOTIDE SEQUENCE [LARGE SCALE GENOMIC DNA]</scope>
    <source>
        <strain evidence="1">cv. Morex</strain>
    </source>
</reference>
<proteinExistence type="predicted"/>
<evidence type="ECO:0000313" key="1">
    <source>
        <dbReference type="EnsemblPlants" id="HORVU.MOREX.r3.3HG0320000.1.CDS1"/>
    </source>
</evidence>
<dbReference type="Proteomes" id="UP000011116">
    <property type="component" value="Chromosome 3H"/>
</dbReference>
<dbReference type="EnsemblPlants" id="HORVU.MOREX.r3.3HG0320000.1">
    <property type="protein sequence ID" value="HORVU.MOREX.r3.3HG0320000.1.CDS1"/>
    <property type="gene ID" value="HORVU.MOREX.r3.3HG0320000"/>
</dbReference>
<protein>
    <submittedName>
        <fullName evidence="1">Uncharacterized protein</fullName>
    </submittedName>
</protein>
<organism evidence="1 2">
    <name type="scientific">Hordeum vulgare subsp. vulgare</name>
    <name type="common">Domesticated barley</name>
    <dbReference type="NCBI Taxonomy" id="112509"/>
    <lineage>
        <taxon>Eukaryota</taxon>
        <taxon>Viridiplantae</taxon>
        <taxon>Streptophyta</taxon>
        <taxon>Embryophyta</taxon>
        <taxon>Tracheophyta</taxon>
        <taxon>Spermatophyta</taxon>
        <taxon>Magnoliopsida</taxon>
        <taxon>Liliopsida</taxon>
        <taxon>Poales</taxon>
        <taxon>Poaceae</taxon>
        <taxon>BOP clade</taxon>
        <taxon>Pooideae</taxon>
        <taxon>Triticodae</taxon>
        <taxon>Triticeae</taxon>
        <taxon>Hordeinae</taxon>
        <taxon>Hordeum</taxon>
    </lineage>
</organism>
<dbReference type="Gramene" id="HORVU.MOREX.r2.3HG0267000.1">
    <property type="protein sequence ID" value="HORVU.MOREX.r2.3HG0267000.1.CDS.1"/>
    <property type="gene ID" value="HORVU.MOREX.r2.3HG0267000"/>
</dbReference>